<dbReference type="OrthoDB" id="9946433at2"/>
<reference evidence="1 2" key="1">
    <citation type="submission" date="2018-05" db="EMBL/GenBank/DDBJ databases">
        <title>Comparative genomic sequence analysis between strain HN4 and CCM 8460T (Falsochrobactrum ovis) will provide more evidence to prove that HN4 is a new species of Falsochrobactrum.</title>
        <authorList>
            <person name="Lyu W."/>
            <person name="Sun L."/>
            <person name="Yao L."/>
        </authorList>
    </citation>
    <scope>NUCLEOTIDE SEQUENCE [LARGE SCALE GENOMIC DNA]</scope>
    <source>
        <strain evidence="1 2">HN4</strain>
    </source>
</reference>
<dbReference type="RefSeq" id="WP_109705682.1">
    <property type="nucleotide sequence ID" value="NZ_QGDB01000002.1"/>
</dbReference>
<evidence type="ECO:0000313" key="2">
    <source>
        <dbReference type="Proteomes" id="UP000245865"/>
    </source>
</evidence>
<proteinExistence type="predicted"/>
<name>A0A316JDR0_9HYPH</name>
<keyword evidence="2" id="KW-1185">Reference proteome</keyword>
<dbReference type="EMBL" id="QGDB01000002">
    <property type="protein sequence ID" value="PWL18785.1"/>
    <property type="molecule type" value="Genomic_DNA"/>
</dbReference>
<organism evidence="1 2">
    <name type="scientific">Falsochrobactrum shanghaiense</name>
    <dbReference type="NCBI Taxonomy" id="2201899"/>
    <lineage>
        <taxon>Bacteria</taxon>
        <taxon>Pseudomonadati</taxon>
        <taxon>Pseudomonadota</taxon>
        <taxon>Alphaproteobacteria</taxon>
        <taxon>Hyphomicrobiales</taxon>
        <taxon>Brucellaceae</taxon>
        <taxon>Falsochrobactrum</taxon>
    </lineage>
</organism>
<dbReference type="AlphaFoldDB" id="A0A316JDR0"/>
<protein>
    <submittedName>
        <fullName evidence="1">Uncharacterized protein</fullName>
    </submittedName>
</protein>
<accession>A0A316JDR0</accession>
<gene>
    <name evidence="1" type="ORF">DKP76_06890</name>
</gene>
<sequence>MHHMHGCHVLAALPEFAANTHMEGADAGMSAMEKTMFARFNNRFGHAFAQFNSAVQAAAALRVGHQPRKRDLQTLGIDVAEFRKIHE</sequence>
<evidence type="ECO:0000313" key="1">
    <source>
        <dbReference type="EMBL" id="PWL18785.1"/>
    </source>
</evidence>
<dbReference type="Proteomes" id="UP000245865">
    <property type="component" value="Unassembled WGS sequence"/>
</dbReference>
<comment type="caution">
    <text evidence="1">The sequence shown here is derived from an EMBL/GenBank/DDBJ whole genome shotgun (WGS) entry which is preliminary data.</text>
</comment>